<reference evidence="1" key="1">
    <citation type="journal article" date="2013" name="PLoS ONE">
        <title>Direct detection of alternative open reading frames translation products in human significantly expands the proteome.</title>
        <authorList>
            <person name="Vanderperre B."/>
            <person name="Lucier J.-F."/>
            <person name="Motard J."/>
            <person name="Tremblay G."/>
            <person name="Vanderperre S."/>
            <person name="Wisztorski M."/>
            <person name="Salzet M."/>
            <person name="Boisvert F.-M."/>
            <person name="Roucou X."/>
        </authorList>
    </citation>
    <scope>NUCLEOTIDE SEQUENCE</scope>
</reference>
<sequence>MIQIMHVTELLAHQRLCRNLRQRASQRKQILNQEDLVVGNTIHFTRMRVSLKKPRF</sequence>
<protein>
    <submittedName>
        <fullName evidence="1">Alternative protein BRWD1</fullName>
    </submittedName>
</protein>
<dbReference type="EMBL" id="HF584108">
    <property type="protein sequence ID" value="CCQ43605.1"/>
    <property type="molecule type" value="Genomic_DNA"/>
</dbReference>
<name>L8E8H4_HUMAN</name>
<dbReference type="AlphaFoldDB" id="L8E8H4"/>
<evidence type="ECO:0000313" key="1">
    <source>
        <dbReference type="EMBL" id="CCQ43605.1"/>
    </source>
</evidence>
<gene>
    <name evidence="1" type="primary">BRWD1</name>
</gene>
<organism evidence="1">
    <name type="scientific">Homo sapiens</name>
    <name type="common">Human</name>
    <dbReference type="NCBI Taxonomy" id="9606"/>
    <lineage>
        <taxon>Eukaryota</taxon>
        <taxon>Metazoa</taxon>
        <taxon>Chordata</taxon>
        <taxon>Craniata</taxon>
        <taxon>Vertebrata</taxon>
        <taxon>Euteleostomi</taxon>
        <taxon>Mammalia</taxon>
        <taxon>Eutheria</taxon>
        <taxon>Euarchontoglires</taxon>
        <taxon>Primates</taxon>
        <taxon>Haplorrhini</taxon>
        <taxon>Catarrhini</taxon>
        <taxon>Hominidae</taxon>
        <taxon>Homo</taxon>
    </lineage>
</organism>
<dbReference type="ChiTaRS" id="BRWD1">
    <property type="organism name" value="human"/>
</dbReference>
<dbReference type="OrthoDB" id="10265743at2759"/>
<proteinExistence type="predicted"/>
<accession>L8E8H4</accession>